<evidence type="ECO:0000313" key="3">
    <source>
        <dbReference type="Proteomes" id="UP000050272"/>
    </source>
</evidence>
<dbReference type="RefSeq" id="WP_060699633.1">
    <property type="nucleotide sequence ID" value="NZ_JAGQFH010000027.1"/>
</dbReference>
<evidence type="ECO:0000313" key="2">
    <source>
        <dbReference type="EMBL" id="MBR8691254.1"/>
    </source>
</evidence>
<reference evidence="2 4" key="2">
    <citation type="submission" date="2021-04" db="EMBL/GenBank/DDBJ databases">
        <title>Isolation of newly marine bacteria for enzymatic activity.</title>
        <authorList>
            <person name="Hadi W.A.M."/>
            <person name="Nair A.J.J."/>
            <person name="Edwin B.T."/>
        </authorList>
    </citation>
    <scope>NUCLEOTIDE SEQUENCE [LARGE SCALE GENOMIC DNA]</scope>
    <source>
        <strain evidence="2 4">B28A</strain>
    </source>
</reference>
<dbReference type="EMBL" id="JAGQFH010000027">
    <property type="protein sequence ID" value="MBR8691254.1"/>
    <property type="molecule type" value="Genomic_DNA"/>
</dbReference>
<gene>
    <name evidence="1" type="ORF">AKG37_13275</name>
    <name evidence="2" type="ORF">KCQ59_15800</name>
</gene>
<evidence type="ECO:0000313" key="4">
    <source>
        <dbReference type="Proteomes" id="UP000676804"/>
    </source>
</evidence>
<evidence type="ECO:0000313" key="1">
    <source>
        <dbReference type="EMBL" id="KPN13305.1"/>
    </source>
</evidence>
<accession>A0ABD4QP31</accession>
<name>A0ABD4QP31_9BACI</name>
<dbReference type="EMBL" id="LGYN01000027">
    <property type="protein sequence ID" value="KPN13305.1"/>
    <property type="molecule type" value="Genomic_DNA"/>
</dbReference>
<reference evidence="1 3" key="1">
    <citation type="submission" date="2015-07" db="EMBL/GenBank/DDBJ databases">
        <title>Bacillus zhangzhouensis sp. nov. and Bacillus nanhaiticus sp. nov.</title>
        <authorList>
            <person name="Liu Y."/>
            <person name="Lai Q."/>
            <person name="Shao Z."/>
        </authorList>
    </citation>
    <scope>NUCLEOTIDE SEQUENCE [LARGE SCALE GENOMIC DNA]</scope>
    <source>
        <strain evidence="1 3">NH7I_1</strain>
    </source>
</reference>
<proteinExistence type="predicted"/>
<comment type="caution">
    <text evidence="2">The sequence shown here is derived from an EMBL/GenBank/DDBJ whole genome shotgun (WGS) entry which is preliminary data.</text>
</comment>
<dbReference type="AlphaFoldDB" id="A0ABD4QP31"/>
<sequence length="110" mass="12598">MAGNDIHDIIAQQALLTSAVVKLYDKLAPDEINTDIVYLRQGWRNDEIDEFSSYIARLKMEKASPTFKEAKEKIKEIRTIEPTNDEIKALFQAYKNIRIVGASETKNILK</sequence>
<dbReference type="Proteomes" id="UP000050272">
    <property type="component" value="Unassembled WGS sequence"/>
</dbReference>
<organism evidence="2 4">
    <name type="scientific">Bacillus australimaris</name>
    <dbReference type="NCBI Taxonomy" id="1326968"/>
    <lineage>
        <taxon>Bacteria</taxon>
        <taxon>Bacillati</taxon>
        <taxon>Bacillota</taxon>
        <taxon>Bacilli</taxon>
        <taxon>Bacillales</taxon>
        <taxon>Bacillaceae</taxon>
        <taxon>Bacillus</taxon>
    </lineage>
</organism>
<dbReference type="Proteomes" id="UP000676804">
    <property type="component" value="Unassembled WGS sequence"/>
</dbReference>
<protein>
    <submittedName>
        <fullName evidence="2">Uncharacterized protein</fullName>
    </submittedName>
</protein>
<keyword evidence="3" id="KW-1185">Reference proteome</keyword>